<feature type="compositionally biased region" description="Basic and acidic residues" evidence="1">
    <location>
        <begin position="215"/>
        <end position="244"/>
    </location>
</feature>
<evidence type="ECO:0000256" key="1">
    <source>
        <dbReference type="SAM" id="MobiDB-lite"/>
    </source>
</evidence>
<proteinExistence type="predicted"/>
<feature type="compositionally biased region" description="Basic and acidic residues" evidence="1">
    <location>
        <begin position="150"/>
        <end position="178"/>
    </location>
</feature>
<organism evidence="2 3">
    <name type="scientific">Malassezia furfur</name>
    <name type="common">Pityriasis versicolor infection agent</name>
    <name type="synonym">Pityrosporum furfur</name>
    <dbReference type="NCBI Taxonomy" id="55194"/>
    <lineage>
        <taxon>Eukaryota</taxon>
        <taxon>Fungi</taxon>
        <taxon>Dikarya</taxon>
        <taxon>Basidiomycota</taxon>
        <taxon>Ustilaginomycotina</taxon>
        <taxon>Malasseziomycetes</taxon>
        <taxon>Malasseziales</taxon>
        <taxon>Malasseziaceae</taxon>
        <taxon>Malassezia</taxon>
    </lineage>
</organism>
<dbReference type="PANTHER" id="PTHR34117">
    <property type="entry name" value="STYLE CELL-CYCLE INHIBITOR 1"/>
    <property type="match status" value="1"/>
</dbReference>
<dbReference type="PANTHER" id="PTHR34117:SF1">
    <property type="entry name" value="STYLE CELL-CYCLE INHIBITOR 1"/>
    <property type="match status" value="1"/>
</dbReference>
<feature type="compositionally biased region" description="Basic and acidic residues" evidence="1">
    <location>
        <begin position="125"/>
        <end position="141"/>
    </location>
</feature>
<feature type="compositionally biased region" description="Low complexity" evidence="1">
    <location>
        <begin position="92"/>
        <end position="103"/>
    </location>
</feature>
<keyword evidence="3" id="KW-1185">Reference proteome</keyword>
<accession>A0ABY8ELJ9</accession>
<sequence>MTLPALPHGAPRLGYDAYYARAREFRAWLEERDHYLDEMPSEDARRYFARFVRRWNDGRLSDRYYAGTAAPVQGTRYRWRFADEGTKQRSTSPPRSGARLRSASPPPRPVQGPAPPSRAEAPRSAADRQYERERAQEEVRRAAQRARRAERREAKEWAEEQAPRATGRDAVRERRREVAASNRAMAERRDVDDDVGDTMSTDALLGLGNSFQDALAERDRQAQRRQGRHEERAAERAAARNERR</sequence>
<protein>
    <submittedName>
        <fullName evidence="2">Uncharacterized protein</fullName>
    </submittedName>
</protein>
<gene>
    <name evidence="2" type="ORF">GLX27_001070</name>
</gene>
<name>A0ABY8ELJ9_MALFU</name>
<evidence type="ECO:0000313" key="2">
    <source>
        <dbReference type="EMBL" id="WFD46435.1"/>
    </source>
</evidence>
<evidence type="ECO:0000313" key="3">
    <source>
        <dbReference type="Proteomes" id="UP000818624"/>
    </source>
</evidence>
<feature type="region of interest" description="Disordered" evidence="1">
    <location>
        <begin position="82"/>
        <end position="244"/>
    </location>
</feature>
<dbReference type="InterPro" id="IPR044688">
    <property type="entry name" value="SCI-1-like"/>
</dbReference>
<dbReference type="Proteomes" id="UP000818624">
    <property type="component" value="Chromosome 1"/>
</dbReference>
<feature type="compositionally biased region" description="Pro residues" evidence="1">
    <location>
        <begin position="104"/>
        <end position="116"/>
    </location>
</feature>
<reference evidence="2 3" key="1">
    <citation type="journal article" date="2020" name="Elife">
        <title>Loss of centromere function drives karyotype evolution in closely related Malassezia species.</title>
        <authorList>
            <person name="Sankaranarayanan S.R."/>
            <person name="Ianiri G."/>
            <person name="Coelho M.A."/>
            <person name="Reza M.H."/>
            <person name="Thimmappa B.C."/>
            <person name="Ganguly P."/>
            <person name="Vadnala R.N."/>
            <person name="Sun S."/>
            <person name="Siddharthan R."/>
            <person name="Tellgren-Roth C."/>
            <person name="Dawson T.L."/>
            <person name="Heitman J."/>
            <person name="Sanyal K."/>
        </authorList>
    </citation>
    <scope>NUCLEOTIDE SEQUENCE [LARGE SCALE GENOMIC DNA]</scope>
    <source>
        <strain evidence="2">CBS14141</strain>
    </source>
</reference>
<dbReference type="EMBL" id="CP046234">
    <property type="protein sequence ID" value="WFD46435.1"/>
    <property type="molecule type" value="Genomic_DNA"/>
</dbReference>